<protein>
    <submittedName>
        <fullName evidence="1">Uncharacterized protein</fullName>
    </submittedName>
</protein>
<dbReference type="RefSeq" id="WP_179436637.1">
    <property type="nucleotide sequence ID" value="NZ_JBEPEK010000011.1"/>
</dbReference>
<accession>A0ABV1WNJ5</accession>
<comment type="caution">
    <text evidence="1">The sequence shown here is derived from an EMBL/GenBank/DDBJ whole genome shotgun (WGS) entry which is preliminary data.</text>
</comment>
<evidence type="ECO:0000313" key="2">
    <source>
        <dbReference type="Proteomes" id="UP001474181"/>
    </source>
</evidence>
<evidence type="ECO:0000313" key="1">
    <source>
        <dbReference type="EMBL" id="MER7178448.1"/>
    </source>
</evidence>
<dbReference type="Proteomes" id="UP001474181">
    <property type="component" value="Unassembled WGS sequence"/>
</dbReference>
<name>A0ABV1WNJ5_9ACTN</name>
<dbReference type="EMBL" id="JBEPEK010000011">
    <property type="protein sequence ID" value="MER7178448.1"/>
    <property type="molecule type" value="Genomic_DNA"/>
</dbReference>
<gene>
    <name evidence="1" type="ORF">ABT404_02970</name>
</gene>
<sequence>MQRLAVEAIARALGAGHVESMGPTEGATRAEWSQGLLRAAHDRLHEAAPQL</sequence>
<proteinExistence type="predicted"/>
<reference evidence="1 2" key="1">
    <citation type="submission" date="2024-06" db="EMBL/GenBank/DDBJ databases">
        <title>The Natural Products Discovery Center: Release of the First 8490 Sequenced Strains for Exploring Actinobacteria Biosynthetic Diversity.</title>
        <authorList>
            <person name="Kalkreuter E."/>
            <person name="Kautsar S.A."/>
            <person name="Yang D."/>
            <person name="Bader C.D."/>
            <person name="Teijaro C.N."/>
            <person name="Fluegel L."/>
            <person name="Davis C.M."/>
            <person name="Simpson J.R."/>
            <person name="Lauterbach L."/>
            <person name="Steele A.D."/>
            <person name="Gui C."/>
            <person name="Meng S."/>
            <person name="Li G."/>
            <person name="Viehrig K."/>
            <person name="Ye F."/>
            <person name="Su P."/>
            <person name="Kiefer A.F."/>
            <person name="Nichols A."/>
            <person name="Cepeda A.J."/>
            <person name="Yan W."/>
            <person name="Fan B."/>
            <person name="Jiang Y."/>
            <person name="Adhikari A."/>
            <person name="Zheng C.-J."/>
            <person name="Schuster L."/>
            <person name="Cowan T.M."/>
            <person name="Smanski M.J."/>
            <person name="Chevrette M.G."/>
            <person name="De Carvalho L.P.S."/>
            <person name="Shen B."/>
        </authorList>
    </citation>
    <scope>NUCLEOTIDE SEQUENCE [LARGE SCALE GENOMIC DNA]</scope>
    <source>
        <strain evidence="1 2">NPDC000234</strain>
    </source>
</reference>
<keyword evidence="2" id="KW-1185">Reference proteome</keyword>
<organism evidence="1 2">
    <name type="scientific">Streptomyces hyaluromycini</name>
    <dbReference type="NCBI Taxonomy" id="1377993"/>
    <lineage>
        <taxon>Bacteria</taxon>
        <taxon>Bacillati</taxon>
        <taxon>Actinomycetota</taxon>
        <taxon>Actinomycetes</taxon>
        <taxon>Kitasatosporales</taxon>
        <taxon>Streptomycetaceae</taxon>
        <taxon>Streptomyces</taxon>
    </lineage>
</organism>